<protein>
    <submittedName>
        <fullName evidence="1">Uncharacterized protein</fullName>
    </submittedName>
</protein>
<evidence type="ECO:0000313" key="2">
    <source>
        <dbReference type="Proteomes" id="UP000032141"/>
    </source>
</evidence>
<name>A0A0D3D7F4_BRAOL</name>
<dbReference type="Gramene" id="Bo7g058240.1">
    <property type="protein sequence ID" value="Bo7g058240.1"/>
    <property type="gene ID" value="Bo7g058240"/>
</dbReference>
<dbReference type="Proteomes" id="UP000032141">
    <property type="component" value="Chromosome C7"/>
</dbReference>
<reference evidence="1" key="2">
    <citation type="submission" date="2015-03" db="UniProtKB">
        <authorList>
            <consortium name="EnsemblPlants"/>
        </authorList>
    </citation>
    <scope>IDENTIFICATION</scope>
</reference>
<sequence>MITKASVLKLELKFHVVQVAAVARQFAVLHNALKFEALHLLSAVFCSDYSLSS</sequence>
<dbReference type="eggNOG" id="KOG2611">
    <property type="taxonomic scope" value="Eukaryota"/>
</dbReference>
<reference evidence="1 2" key="1">
    <citation type="journal article" date="2014" name="Genome Biol.">
        <title>Transcriptome and methylome profiling reveals relics of genome dominance in the mesopolyploid Brassica oleracea.</title>
        <authorList>
            <person name="Parkin I.A."/>
            <person name="Koh C."/>
            <person name="Tang H."/>
            <person name="Robinson S.J."/>
            <person name="Kagale S."/>
            <person name="Clarke W.E."/>
            <person name="Town C.D."/>
            <person name="Nixon J."/>
            <person name="Krishnakumar V."/>
            <person name="Bidwell S.L."/>
            <person name="Denoeud F."/>
            <person name="Belcram H."/>
            <person name="Links M.G."/>
            <person name="Just J."/>
            <person name="Clarke C."/>
            <person name="Bender T."/>
            <person name="Huebert T."/>
            <person name="Mason A.S."/>
            <person name="Pires J.C."/>
            <person name="Barker G."/>
            <person name="Moore J."/>
            <person name="Walley P.G."/>
            <person name="Manoli S."/>
            <person name="Batley J."/>
            <person name="Edwards D."/>
            <person name="Nelson M.N."/>
            <person name="Wang X."/>
            <person name="Paterson A.H."/>
            <person name="King G."/>
            <person name="Bancroft I."/>
            <person name="Chalhoub B."/>
            <person name="Sharpe A.G."/>
        </authorList>
    </citation>
    <scope>NUCLEOTIDE SEQUENCE</scope>
    <source>
        <strain evidence="1 2">cv. TO1000</strain>
    </source>
</reference>
<dbReference type="HOGENOM" id="CLU_3071495_0_0_1"/>
<dbReference type="EnsemblPlants" id="Bo7g058240.1">
    <property type="protein sequence ID" value="Bo7g058240.1"/>
    <property type="gene ID" value="Bo7g058240"/>
</dbReference>
<accession>A0A0D3D7F4</accession>
<keyword evidence="2" id="KW-1185">Reference proteome</keyword>
<dbReference type="AlphaFoldDB" id="A0A0D3D7F4"/>
<evidence type="ECO:0000313" key="1">
    <source>
        <dbReference type="EnsemblPlants" id="Bo7g058240.1"/>
    </source>
</evidence>
<proteinExistence type="predicted"/>
<organism evidence="1 2">
    <name type="scientific">Brassica oleracea var. oleracea</name>
    <dbReference type="NCBI Taxonomy" id="109376"/>
    <lineage>
        <taxon>Eukaryota</taxon>
        <taxon>Viridiplantae</taxon>
        <taxon>Streptophyta</taxon>
        <taxon>Embryophyta</taxon>
        <taxon>Tracheophyta</taxon>
        <taxon>Spermatophyta</taxon>
        <taxon>Magnoliopsida</taxon>
        <taxon>eudicotyledons</taxon>
        <taxon>Gunneridae</taxon>
        <taxon>Pentapetalae</taxon>
        <taxon>rosids</taxon>
        <taxon>malvids</taxon>
        <taxon>Brassicales</taxon>
        <taxon>Brassicaceae</taxon>
        <taxon>Brassiceae</taxon>
        <taxon>Brassica</taxon>
    </lineage>
</organism>
<dbReference type="STRING" id="109376.A0A0D3D7F4"/>